<feature type="transmembrane region" description="Helical" evidence="8">
    <location>
        <begin position="49"/>
        <end position="74"/>
    </location>
</feature>
<organism evidence="10 11">
    <name type="scientific">Brooklawnia cerclae</name>
    <dbReference type="NCBI Taxonomy" id="349934"/>
    <lineage>
        <taxon>Bacteria</taxon>
        <taxon>Bacillati</taxon>
        <taxon>Actinomycetota</taxon>
        <taxon>Actinomycetes</taxon>
        <taxon>Propionibacteriales</taxon>
        <taxon>Propionibacteriaceae</taxon>
        <taxon>Brooklawnia</taxon>
    </lineage>
</organism>
<evidence type="ECO:0000256" key="2">
    <source>
        <dbReference type="ARBA" id="ARBA00022448"/>
    </source>
</evidence>
<feature type="transmembrane region" description="Helical" evidence="8">
    <location>
        <begin position="126"/>
        <end position="148"/>
    </location>
</feature>
<evidence type="ECO:0000259" key="9">
    <source>
        <dbReference type="PROSITE" id="PS50928"/>
    </source>
</evidence>
<dbReference type="PANTHER" id="PTHR30614:SF0">
    <property type="entry name" value="L-CYSTINE TRANSPORT SYSTEM PERMEASE PROTEIN TCYL"/>
    <property type="match status" value="1"/>
</dbReference>
<dbReference type="InterPro" id="IPR010065">
    <property type="entry name" value="AA_ABC_transptr_permease_3TM"/>
</dbReference>
<evidence type="ECO:0000256" key="4">
    <source>
        <dbReference type="ARBA" id="ARBA00022692"/>
    </source>
</evidence>
<dbReference type="RefSeq" id="WP_208390489.1">
    <property type="nucleotide sequence ID" value="NZ_BAAAOO010000011.1"/>
</dbReference>
<comment type="subcellular location">
    <subcellularLocation>
        <location evidence="1 8">Cell membrane</location>
        <topology evidence="1 8">Multi-pass membrane protein</topology>
    </subcellularLocation>
</comment>
<dbReference type="EMBL" id="JAAMOZ010000001">
    <property type="protein sequence ID" value="NIH57068.1"/>
    <property type="molecule type" value="Genomic_DNA"/>
</dbReference>
<evidence type="ECO:0000256" key="6">
    <source>
        <dbReference type="ARBA" id="ARBA00022989"/>
    </source>
</evidence>
<feature type="domain" description="ABC transmembrane type-1" evidence="9">
    <location>
        <begin position="50"/>
        <end position="258"/>
    </location>
</feature>
<keyword evidence="4 8" id="KW-0812">Transmembrane</keyword>
<evidence type="ECO:0000256" key="8">
    <source>
        <dbReference type="RuleBase" id="RU363032"/>
    </source>
</evidence>
<dbReference type="InterPro" id="IPR035906">
    <property type="entry name" value="MetI-like_sf"/>
</dbReference>
<keyword evidence="6 8" id="KW-1133">Transmembrane helix</keyword>
<keyword evidence="5" id="KW-0029">Amino-acid transport</keyword>
<evidence type="ECO:0000256" key="7">
    <source>
        <dbReference type="ARBA" id="ARBA00023136"/>
    </source>
</evidence>
<dbReference type="PROSITE" id="PS50928">
    <property type="entry name" value="ABC_TM1"/>
    <property type="match status" value="1"/>
</dbReference>
<dbReference type="Gene3D" id="1.10.3720.10">
    <property type="entry name" value="MetI-like"/>
    <property type="match status" value="1"/>
</dbReference>
<protein>
    <submittedName>
        <fullName evidence="10">Polar amino acid transport system permease protein</fullName>
    </submittedName>
</protein>
<reference evidence="10 11" key="1">
    <citation type="submission" date="2020-02" db="EMBL/GenBank/DDBJ databases">
        <title>Sequencing the genomes of 1000 actinobacteria strains.</title>
        <authorList>
            <person name="Klenk H.-P."/>
        </authorList>
    </citation>
    <scope>NUCLEOTIDE SEQUENCE [LARGE SCALE GENOMIC DNA]</scope>
    <source>
        <strain evidence="10 11">DSM 19609</strain>
    </source>
</reference>
<evidence type="ECO:0000256" key="3">
    <source>
        <dbReference type="ARBA" id="ARBA00022475"/>
    </source>
</evidence>
<keyword evidence="3" id="KW-1003">Cell membrane</keyword>
<dbReference type="CDD" id="cd06261">
    <property type="entry name" value="TM_PBP2"/>
    <property type="match status" value="1"/>
</dbReference>
<comment type="similarity">
    <text evidence="8">Belongs to the binding-protein-dependent transport system permease family.</text>
</comment>
<gene>
    <name evidence="10" type="ORF">FB473_001713</name>
</gene>
<keyword evidence="2 8" id="KW-0813">Transport</keyword>
<evidence type="ECO:0000313" key="11">
    <source>
        <dbReference type="Proteomes" id="UP000749311"/>
    </source>
</evidence>
<name>A0ABX0SIC0_9ACTN</name>
<evidence type="ECO:0000256" key="1">
    <source>
        <dbReference type="ARBA" id="ARBA00004651"/>
    </source>
</evidence>
<dbReference type="NCBIfam" id="TIGR01726">
    <property type="entry name" value="HEQRo_perm_3TM"/>
    <property type="match status" value="1"/>
</dbReference>
<dbReference type="Pfam" id="PF00528">
    <property type="entry name" value="BPD_transp_1"/>
    <property type="match status" value="1"/>
</dbReference>
<keyword evidence="11" id="KW-1185">Reference proteome</keyword>
<feature type="transmembrane region" description="Helical" evidence="8">
    <location>
        <begin position="236"/>
        <end position="261"/>
    </location>
</feature>
<dbReference type="InterPro" id="IPR043429">
    <property type="entry name" value="ArtM/GltK/GlnP/TcyL/YhdX-like"/>
</dbReference>
<evidence type="ECO:0000313" key="10">
    <source>
        <dbReference type="EMBL" id="NIH57068.1"/>
    </source>
</evidence>
<dbReference type="Proteomes" id="UP000749311">
    <property type="component" value="Unassembled WGS sequence"/>
</dbReference>
<evidence type="ECO:0000256" key="5">
    <source>
        <dbReference type="ARBA" id="ARBA00022970"/>
    </source>
</evidence>
<proteinExistence type="inferred from homology"/>
<accession>A0ABX0SIC0</accession>
<dbReference type="PANTHER" id="PTHR30614">
    <property type="entry name" value="MEMBRANE COMPONENT OF AMINO ACID ABC TRANSPORTER"/>
    <property type="match status" value="1"/>
</dbReference>
<feature type="transmembrane region" description="Helical" evidence="8">
    <location>
        <begin position="86"/>
        <end position="106"/>
    </location>
</feature>
<keyword evidence="7 8" id="KW-0472">Membrane</keyword>
<dbReference type="InterPro" id="IPR000515">
    <property type="entry name" value="MetI-like"/>
</dbReference>
<comment type="caution">
    <text evidence="10">The sequence shown here is derived from an EMBL/GenBank/DDBJ whole genome shotgun (WGS) entry which is preliminary data.</text>
</comment>
<dbReference type="SUPFAM" id="SSF161098">
    <property type="entry name" value="MetI-like"/>
    <property type="match status" value="1"/>
</dbReference>
<sequence length="307" mass="34241">MPIRHWGRWIASALVAFLVAQFLWSLITNSRYEWGVFAEYFLSPAVLRGLVNTLLLTVISITGGFVLGTALATFRLSGSPLLATVAWWYIWLFRSVPVLVQVLVWYNLGYLYPTLGLGTPFTEDFWLVSFPTVQLFTGFAAVAVGLTLNQAAYSAEIIRAGIISVDQGQLEAAAALGLPRRKRFFRIILPQAARAILPNFFNSLVGQVKETSVGFIVALPELFYTVQVIYGRNQRIIPLLLVAVAWYAIVTTALTIAQFYIERRYARGSVRELPLTPPQRFRQAVAALWRRLGDSPPSTATEKGHDS</sequence>